<dbReference type="Proteomes" id="UP000183810">
    <property type="component" value="Chromosome"/>
</dbReference>
<proteinExistence type="predicted"/>
<name>A0A1J0VPZ1_9NOCA</name>
<protein>
    <submittedName>
        <fullName evidence="2">Uncharacterized protein</fullName>
    </submittedName>
</protein>
<gene>
    <name evidence="2" type="ORF">BOX37_08645</name>
</gene>
<evidence type="ECO:0000256" key="1">
    <source>
        <dbReference type="SAM" id="SignalP"/>
    </source>
</evidence>
<accession>A0A1J0VPZ1</accession>
<feature type="chain" id="PRO_5012656018" evidence="1">
    <location>
        <begin position="27"/>
        <end position="227"/>
    </location>
</feature>
<dbReference type="EMBL" id="CP018082">
    <property type="protein sequence ID" value="APE34031.1"/>
    <property type="molecule type" value="Genomic_DNA"/>
</dbReference>
<dbReference type="KEGG" id="nsl:BOX37_08645"/>
<dbReference type="AlphaFoldDB" id="A0A1J0VPZ1"/>
<evidence type="ECO:0000313" key="3">
    <source>
        <dbReference type="Proteomes" id="UP000183810"/>
    </source>
</evidence>
<sequence>MRTRRALVAVVAALSFPLLATSPALAAPPIEEPAALWTVPTAETREFSVLIAFSFGNRIPEGVDPQRTVGDPGPVNEALAAATVAARAGRDIPVYAQTEIATVLRSEYGLRDVVSIDPTRAADGTLVYLSTDGVAAEVAALRGPAASEDVAGVVAFQDHLWRAVYTSRARGVTAFAPREVPMPSEYDPQSGQPWTTSRERYLPTDYAGRVPVLARLFGLAPTELGPR</sequence>
<reference evidence="2" key="1">
    <citation type="submission" date="2016-11" db="EMBL/GenBank/DDBJ databases">
        <authorList>
            <person name="Jaros S."/>
            <person name="Januszkiewicz K."/>
            <person name="Wedrychowicz H."/>
        </authorList>
    </citation>
    <scope>NUCLEOTIDE SEQUENCE [LARGE SCALE GENOMIC DNA]</scope>
    <source>
        <strain evidence="2">Y48</strain>
    </source>
</reference>
<feature type="signal peptide" evidence="1">
    <location>
        <begin position="1"/>
        <end position="26"/>
    </location>
</feature>
<organism evidence="2 3">
    <name type="scientific">Nocardia mangyaensis</name>
    <dbReference type="NCBI Taxonomy" id="2213200"/>
    <lineage>
        <taxon>Bacteria</taxon>
        <taxon>Bacillati</taxon>
        <taxon>Actinomycetota</taxon>
        <taxon>Actinomycetes</taxon>
        <taxon>Mycobacteriales</taxon>
        <taxon>Nocardiaceae</taxon>
        <taxon>Nocardia</taxon>
    </lineage>
</organism>
<evidence type="ECO:0000313" key="2">
    <source>
        <dbReference type="EMBL" id="APE34031.1"/>
    </source>
</evidence>
<dbReference type="RefSeq" id="WP_071927212.1">
    <property type="nucleotide sequence ID" value="NZ_CP018082.1"/>
</dbReference>
<keyword evidence="1" id="KW-0732">Signal</keyword>
<keyword evidence="3" id="KW-1185">Reference proteome</keyword>
<dbReference type="OrthoDB" id="3869642at2"/>